<evidence type="ECO:0000313" key="2">
    <source>
        <dbReference type="Proteomes" id="UP000006729"/>
    </source>
</evidence>
<accession>A0ACC0SRH1</accession>
<dbReference type="Proteomes" id="UP000006729">
    <property type="component" value="Chromosome 7"/>
</dbReference>
<name>A0ACC0SRH1_POPTR</name>
<dbReference type="EMBL" id="CM009296">
    <property type="protein sequence ID" value="KAI9391790.1"/>
    <property type="molecule type" value="Genomic_DNA"/>
</dbReference>
<protein>
    <submittedName>
        <fullName evidence="1">Uncharacterized protein</fullName>
    </submittedName>
</protein>
<keyword evidence="2" id="KW-1185">Reference proteome</keyword>
<organism evidence="1 2">
    <name type="scientific">Populus trichocarpa</name>
    <name type="common">Western balsam poplar</name>
    <name type="synonym">Populus balsamifera subsp. trichocarpa</name>
    <dbReference type="NCBI Taxonomy" id="3694"/>
    <lineage>
        <taxon>Eukaryota</taxon>
        <taxon>Viridiplantae</taxon>
        <taxon>Streptophyta</taxon>
        <taxon>Embryophyta</taxon>
        <taxon>Tracheophyta</taxon>
        <taxon>Spermatophyta</taxon>
        <taxon>Magnoliopsida</taxon>
        <taxon>eudicotyledons</taxon>
        <taxon>Gunneridae</taxon>
        <taxon>Pentapetalae</taxon>
        <taxon>rosids</taxon>
        <taxon>fabids</taxon>
        <taxon>Malpighiales</taxon>
        <taxon>Salicaceae</taxon>
        <taxon>Saliceae</taxon>
        <taxon>Populus</taxon>
    </lineage>
</organism>
<comment type="caution">
    <text evidence="1">The sequence shown here is derived from an EMBL/GenBank/DDBJ whole genome shotgun (WGS) entry which is preliminary data.</text>
</comment>
<proteinExistence type="predicted"/>
<gene>
    <name evidence="1" type="ORF">POPTR_007G142600v4</name>
</gene>
<sequence>MTEPDSSRSRPQGAYDVFLSFRGEDTRKTFTDHLYTALVQAGIQTFRDDDELPRGKEISQHLLEAIQESKISIVVFSKGYASRWCLDELVEIIKCKYRKTGHIALPIFYDIDPSDVRKQTGSFAEAFVKHEERSKEKVKEWREALEEAGNLSGWNLKDMANGHEAKFIQEIIKDVLTKLDPKYLHVPKHLVGIDPLAHNIFHFLSTATDDVRIVGLHGMPGIGKTTIAKVVFNQLCYDCGYGFEGISFLLNVKEKSEPNDLVLLQQQLLHDILRQNTEKINNVDRGKVLIKERLRHKRVLVVFDDVDRPDRLLDLMGEPRWLGPESRVIITTTDESLLLEADQRYQVQELNRGDSLQLFCRHAFRDTKPAKDYVELSNDVVEYCGGLPLALKVLGSCLYGKNQARWESVIDRLRKFPNSEIQKKLRISFDTLDESTLKNTFLDIACFFIGRKKEYVAKVLEGRYGYNPEDDFGTLIERSLIKVDDSGTIDMHDLLRGMGREIVKEESPENPAQRSRIWSQEDAWIVLKMQMGTEVVKGLTLDVRRSEDKSLSTGSFTKMKNLKLLQIDGAELTGSFERLSKVLTWICWLECPLEFLPSDFSLDYVVVIDMQYSNIRELWKKKKMFNNLKILDLSYSKNLVKTPNLYSSSLEKLLLEGCSSLVEVHQSIGHSKSLVCLNIWGCSQLKELPECMGDIESFTELLADGINNEQFLSSVGHLKCVRKLSLRGHWKGDWNLPYRPSPNSSWISAFRITPTSIIWRVLGKLKLDGYGLSERATNCVDFGGLSALEELDLSRNEFFSLPSGIGILSKLRLLTVQECGNLVSIPELPSNLENLDTFGCKSMQWVRLPIQAKKYLSLFLIGCPDLMEIEGMEGLSNHGWFISYITKNKLSNNYKKSLAEALCYGGYAYHMFFNRWHTFSHRDKFTMIPNWFSY</sequence>
<evidence type="ECO:0000313" key="1">
    <source>
        <dbReference type="EMBL" id="KAI9391790.1"/>
    </source>
</evidence>
<reference evidence="1 2" key="1">
    <citation type="journal article" date="2006" name="Science">
        <title>The genome of black cottonwood, Populus trichocarpa (Torr. &amp; Gray).</title>
        <authorList>
            <person name="Tuskan G.A."/>
            <person name="Difazio S."/>
            <person name="Jansson S."/>
            <person name="Bohlmann J."/>
            <person name="Grigoriev I."/>
            <person name="Hellsten U."/>
            <person name="Putnam N."/>
            <person name="Ralph S."/>
            <person name="Rombauts S."/>
            <person name="Salamov A."/>
            <person name="Schein J."/>
            <person name="Sterck L."/>
            <person name="Aerts A."/>
            <person name="Bhalerao R.R."/>
            <person name="Bhalerao R.P."/>
            <person name="Blaudez D."/>
            <person name="Boerjan W."/>
            <person name="Brun A."/>
            <person name="Brunner A."/>
            <person name="Busov V."/>
            <person name="Campbell M."/>
            <person name="Carlson J."/>
            <person name="Chalot M."/>
            <person name="Chapman J."/>
            <person name="Chen G.L."/>
            <person name="Cooper D."/>
            <person name="Coutinho P.M."/>
            <person name="Couturier J."/>
            <person name="Covert S."/>
            <person name="Cronk Q."/>
            <person name="Cunningham R."/>
            <person name="Davis J."/>
            <person name="Degroeve S."/>
            <person name="Dejardin A."/>
            <person name="Depamphilis C."/>
            <person name="Detter J."/>
            <person name="Dirks B."/>
            <person name="Dubchak I."/>
            <person name="Duplessis S."/>
            <person name="Ehlting J."/>
            <person name="Ellis B."/>
            <person name="Gendler K."/>
            <person name="Goodstein D."/>
            <person name="Gribskov M."/>
            <person name="Grimwood J."/>
            <person name="Groover A."/>
            <person name="Gunter L."/>
            <person name="Hamberger B."/>
            <person name="Heinze B."/>
            <person name="Helariutta Y."/>
            <person name="Henrissat B."/>
            <person name="Holligan D."/>
            <person name="Holt R."/>
            <person name="Huang W."/>
            <person name="Islam-Faridi N."/>
            <person name="Jones S."/>
            <person name="Jones-Rhoades M."/>
            <person name="Jorgensen R."/>
            <person name="Joshi C."/>
            <person name="Kangasjarvi J."/>
            <person name="Karlsson J."/>
            <person name="Kelleher C."/>
            <person name="Kirkpatrick R."/>
            <person name="Kirst M."/>
            <person name="Kohler A."/>
            <person name="Kalluri U."/>
            <person name="Larimer F."/>
            <person name="Leebens-Mack J."/>
            <person name="Leple J.C."/>
            <person name="Locascio P."/>
            <person name="Lou Y."/>
            <person name="Lucas S."/>
            <person name="Martin F."/>
            <person name="Montanini B."/>
            <person name="Napoli C."/>
            <person name="Nelson D.R."/>
            <person name="Nelson C."/>
            <person name="Nieminen K."/>
            <person name="Nilsson O."/>
            <person name="Pereda V."/>
            <person name="Peter G."/>
            <person name="Philippe R."/>
            <person name="Pilate G."/>
            <person name="Poliakov A."/>
            <person name="Razumovskaya J."/>
            <person name="Richardson P."/>
            <person name="Rinaldi C."/>
            <person name="Ritland K."/>
            <person name="Rouze P."/>
            <person name="Ryaboy D."/>
            <person name="Schmutz J."/>
            <person name="Schrader J."/>
            <person name="Segerman B."/>
            <person name="Shin H."/>
            <person name="Siddiqui A."/>
            <person name="Sterky F."/>
            <person name="Terry A."/>
            <person name="Tsai C.J."/>
            <person name="Uberbacher E."/>
            <person name="Unneberg P."/>
            <person name="Vahala J."/>
            <person name="Wall K."/>
            <person name="Wessler S."/>
            <person name="Yang G."/>
            <person name="Yin T."/>
            <person name="Douglas C."/>
            <person name="Marra M."/>
            <person name="Sandberg G."/>
            <person name="Van de Peer Y."/>
            <person name="Rokhsar D."/>
        </authorList>
    </citation>
    <scope>NUCLEOTIDE SEQUENCE [LARGE SCALE GENOMIC DNA]</scope>
    <source>
        <strain evidence="2">cv. Nisqually</strain>
    </source>
</reference>